<comment type="caution">
    <text evidence="1">The sequence shown here is derived from an EMBL/GenBank/DDBJ whole genome shotgun (WGS) entry which is preliminary data.</text>
</comment>
<accession>A0ABQ3BP05</accession>
<reference evidence="2" key="1">
    <citation type="journal article" date="2019" name="Int. J. Syst. Evol. Microbiol.">
        <title>The Global Catalogue of Microorganisms (GCM) 10K type strain sequencing project: providing services to taxonomists for standard genome sequencing and annotation.</title>
        <authorList>
            <consortium name="The Broad Institute Genomics Platform"/>
            <consortium name="The Broad Institute Genome Sequencing Center for Infectious Disease"/>
            <person name="Wu L."/>
            <person name="Ma J."/>
        </authorList>
    </citation>
    <scope>NUCLEOTIDE SEQUENCE [LARGE SCALE GENOMIC DNA]</scope>
    <source>
        <strain evidence="2">JCM 4602</strain>
    </source>
</reference>
<dbReference type="InterPro" id="IPR010982">
    <property type="entry name" value="Lambda_DNA-bd_dom_sf"/>
</dbReference>
<dbReference type="SUPFAM" id="SSF158791">
    <property type="entry name" value="MgtE N-terminal domain-like"/>
    <property type="match status" value="1"/>
</dbReference>
<gene>
    <name evidence="1" type="ORF">GCM10010328_29700</name>
</gene>
<evidence type="ECO:0000313" key="1">
    <source>
        <dbReference type="EMBL" id="GGZ52957.1"/>
    </source>
</evidence>
<organism evidence="1 2">
    <name type="scientific">Streptomyces rubiginosohelvolus</name>
    <dbReference type="NCBI Taxonomy" id="67362"/>
    <lineage>
        <taxon>Bacteria</taxon>
        <taxon>Bacillati</taxon>
        <taxon>Actinomycetota</taxon>
        <taxon>Actinomycetes</taxon>
        <taxon>Kitasatosporales</taxon>
        <taxon>Streptomycetaceae</taxon>
        <taxon>Streptomyces</taxon>
    </lineage>
</organism>
<evidence type="ECO:0000313" key="2">
    <source>
        <dbReference type="Proteomes" id="UP000624183"/>
    </source>
</evidence>
<evidence type="ECO:0008006" key="3">
    <source>
        <dbReference type="Google" id="ProtNLM"/>
    </source>
</evidence>
<protein>
    <recommendedName>
        <fullName evidence="3">HTH cro/C1-type domain-containing protein</fullName>
    </recommendedName>
</protein>
<dbReference type="EMBL" id="BMUW01000004">
    <property type="protein sequence ID" value="GGZ52957.1"/>
    <property type="molecule type" value="Genomic_DNA"/>
</dbReference>
<proteinExistence type="predicted"/>
<dbReference type="Proteomes" id="UP000624183">
    <property type="component" value="Unassembled WGS sequence"/>
</dbReference>
<sequence>MVSAPPPAPPPEAEVIRVARLARGLSPEVAAERTPVRLGGGRWRHIEQGYTRRTPFTPTTAPAKTLAHMANVVGVDPEQLDDAGREDAAEILREIRRQEAADEQSAAGPEDPRVQMAVDILMDLPPRVREKALRRLAPEHRKRIEDS</sequence>
<name>A0ABQ3BP05_9ACTN</name>
<keyword evidence="2" id="KW-1185">Reference proteome</keyword>
<dbReference type="Gene3D" id="1.10.260.40">
    <property type="entry name" value="lambda repressor-like DNA-binding domains"/>
    <property type="match status" value="1"/>
</dbReference>